<organism evidence="2 3">
    <name type="scientific">Tetragenococcus solitarius</name>
    <dbReference type="NCBI Taxonomy" id="71453"/>
    <lineage>
        <taxon>Bacteria</taxon>
        <taxon>Bacillati</taxon>
        <taxon>Bacillota</taxon>
        <taxon>Bacilli</taxon>
        <taxon>Lactobacillales</taxon>
        <taxon>Enterococcaceae</taxon>
        <taxon>Tetragenococcus</taxon>
    </lineage>
</organism>
<gene>
    <name evidence="2" type="ORF">GCM10019998_08070</name>
</gene>
<keyword evidence="1" id="KW-0812">Transmembrane</keyword>
<proteinExistence type="predicted"/>
<sequence length="90" mass="9865">MASLVDLSKEAALLGTIIGTFVATVIACLANVYVILPFYGNLYRWPMEEIITMTKSANPYVNSVARLVIIGIARLISLKMASLACWLRCL</sequence>
<keyword evidence="1" id="KW-0472">Membrane</keyword>
<comment type="caution">
    <text evidence="2">The sequence shown here is derived from an EMBL/GenBank/DDBJ whole genome shotgun (WGS) entry which is preliminary data.</text>
</comment>
<evidence type="ECO:0000313" key="2">
    <source>
        <dbReference type="EMBL" id="GAA3014386.1"/>
    </source>
</evidence>
<evidence type="ECO:0000313" key="3">
    <source>
        <dbReference type="Proteomes" id="UP001501577"/>
    </source>
</evidence>
<feature type="transmembrane region" description="Helical" evidence="1">
    <location>
        <begin position="64"/>
        <end position="87"/>
    </location>
</feature>
<dbReference type="Proteomes" id="UP001501577">
    <property type="component" value="Unassembled WGS sequence"/>
</dbReference>
<feature type="transmembrane region" description="Helical" evidence="1">
    <location>
        <begin position="12"/>
        <end position="36"/>
    </location>
</feature>
<accession>A0ABN3Y1Q8</accession>
<keyword evidence="1" id="KW-1133">Transmembrane helix</keyword>
<dbReference type="EMBL" id="BAAAXQ010000025">
    <property type="protein sequence ID" value="GAA3014386.1"/>
    <property type="molecule type" value="Genomic_DNA"/>
</dbReference>
<reference evidence="2 3" key="1">
    <citation type="journal article" date="2019" name="Int. J. Syst. Evol. Microbiol.">
        <title>The Global Catalogue of Microorganisms (GCM) 10K type strain sequencing project: providing services to taxonomists for standard genome sequencing and annotation.</title>
        <authorList>
            <consortium name="The Broad Institute Genomics Platform"/>
            <consortium name="The Broad Institute Genome Sequencing Center for Infectious Disease"/>
            <person name="Wu L."/>
            <person name="Ma J."/>
        </authorList>
    </citation>
    <scope>NUCLEOTIDE SEQUENCE [LARGE SCALE GENOMIC DNA]</scope>
    <source>
        <strain evidence="2 3">JCM 8736</strain>
    </source>
</reference>
<keyword evidence="3" id="KW-1185">Reference proteome</keyword>
<protein>
    <submittedName>
        <fullName evidence="2">Uncharacterized protein</fullName>
    </submittedName>
</protein>
<evidence type="ECO:0000256" key="1">
    <source>
        <dbReference type="SAM" id="Phobius"/>
    </source>
</evidence>
<dbReference type="Gene3D" id="1.10.1760.20">
    <property type="match status" value="1"/>
</dbReference>
<name>A0ABN3Y1Q8_9ENTE</name>